<dbReference type="RefSeq" id="WP_115169080.1">
    <property type="nucleotide sequence ID" value="NZ_UGYW01000002.1"/>
</dbReference>
<dbReference type="EC" id="2.8.1.1" evidence="3"/>
<evidence type="ECO:0000259" key="2">
    <source>
        <dbReference type="PROSITE" id="PS50206"/>
    </source>
</evidence>
<feature type="chain" id="PRO_5016846047" evidence="1">
    <location>
        <begin position="21"/>
        <end position="230"/>
    </location>
</feature>
<dbReference type="PANTHER" id="PTHR43031">
    <property type="entry name" value="FAD-DEPENDENT OXIDOREDUCTASE"/>
    <property type="match status" value="1"/>
</dbReference>
<dbReference type="InterPro" id="IPR001763">
    <property type="entry name" value="Rhodanese-like_dom"/>
</dbReference>
<evidence type="ECO:0000313" key="4">
    <source>
        <dbReference type="Proteomes" id="UP000254893"/>
    </source>
</evidence>
<protein>
    <submittedName>
        <fullName evidence="3">Thiosulfate sulfurtransferase glpE</fullName>
        <ecNumber evidence="3">2.8.1.1</ecNumber>
    </submittedName>
</protein>
<organism evidence="3 4">
    <name type="scientific">Sphingobacterium spiritivorum</name>
    <name type="common">Flavobacterium spiritivorum</name>
    <dbReference type="NCBI Taxonomy" id="258"/>
    <lineage>
        <taxon>Bacteria</taxon>
        <taxon>Pseudomonadati</taxon>
        <taxon>Bacteroidota</taxon>
        <taxon>Sphingobacteriia</taxon>
        <taxon>Sphingobacteriales</taxon>
        <taxon>Sphingobacteriaceae</taxon>
        <taxon>Sphingobacterium</taxon>
    </lineage>
</organism>
<dbReference type="SUPFAM" id="SSF52821">
    <property type="entry name" value="Rhodanese/Cell cycle control phosphatase"/>
    <property type="match status" value="2"/>
</dbReference>
<reference evidence="3 4" key="1">
    <citation type="submission" date="2018-06" db="EMBL/GenBank/DDBJ databases">
        <authorList>
            <consortium name="Pathogen Informatics"/>
            <person name="Doyle S."/>
        </authorList>
    </citation>
    <scope>NUCLEOTIDE SEQUENCE [LARGE SCALE GENOMIC DNA]</scope>
    <source>
        <strain evidence="3 4">NCTC11388</strain>
    </source>
</reference>
<sequence>MKKIVILCMFLISLSGYSKADSVKQDSMVLSVEQFAEATDQYLIIDTRKADDFLKGFVSKSINIGWEGPFDSWMTKIVSNKDTGVVLVAEVGQEKLIIDKLHALGYKNVIGYLKGGLESWTKAHQPIEHIGSVTAAQALDHTQKAEYVYVDVRTPQEYAKGHVEKSLHIPLNTSDYQIDVDSDKTYLLQCQSGYRSSLAASLLYAKGIHNILNVEGGYKAVSAVKDTEQK</sequence>
<dbReference type="CDD" id="cd00158">
    <property type="entry name" value="RHOD"/>
    <property type="match status" value="2"/>
</dbReference>
<dbReference type="Proteomes" id="UP000254893">
    <property type="component" value="Unassembled WGS sequence"/>
</dbReference>
<dbReference type="AlphaFoldDB" id="A0A380BGL2"/>
<gene>
    <name evidence="3" type="primary">glpE</name>
    <name evidence="3" type="ORF">NCTC11388_00654</name>
</gene>
<dbReference type="GO" id="GO:0004792">
    <property type="term" value="F:thiosulfate-cyanide sulfurtransferase activity"/>
    <property type="evidence" value="ECO:0007669"/>
    <property type="project" value="UniProtKB-EC"/>
</dbReference>
<evidence type="ECO:0000256" key="1">
    <source>
        <dbReference type="SAM" id="SignalP"/>
    </source>
</evidence>
<dbReference type="PANTHER" id="PTHR43031:SF16">
    <property type="entry name" value="OXIDOREDUCTASE"/>
    <property type="match status" value="1"/>
</dbReference>
<dbReference type="PROSITE" id="PS50206">
    <property type="entry name" value="RHODANESE_3"/>
    <property type="match status" value="2"/>
</dbReference>
<keyword evidence="3" id="KW-0808">Transferase</keyword>
<evidence type="ECO:0000313" key="3">
    <source>
        <dbReference type="EMBL" id="SUJ01053.1"/>
    </source>
</evidence>
<proteinExistence type="predicted"/>
<accession>A0A380BGL2</accession>
<feature type="domain" description="Rhodanese" evidence="2">
    <location>
        <begin position="38"/>
        <end position="129"/>
    </location>
</feature>
<dbReference type="Pfam" id="PF00581">
    <property type="entry name" value="Rhodanese"/>
    <property type="match status" value="2"/>
</dbReference>
<name>A0A380BGL2_SPHSI</name>
<dbReference type="EMBL" id="UGYW01000002">
    <property type="protein sequence ID" value="SUJ01053.1"/>
    <property type="molecule type" value="Genomic_DNA"/>
</dbReference>
<feature type="signal peptide" evidence="1">
    <location>
        <begin position="1"/>
        <end position="20"/>
    </location>
</feature>
<keyword evidence="1" id="KW-0732">Signal</keyword>
<dbReference type="InterPro" id="IPR036873">
    <property type="entry name" value="Rhodanese-like_dom_sf"/>
</dbReference>
<dbReference type="InterPro" id="IPR050229">
    <property type="entry name" value="GlpE_sulfurtransferase"/>
</dbReference>
<dbReference type="SMART" id="SM00450">
    <property type="entry name" value="RHOD"/>
    <property type="match status" value="2"/>
</dbReference>
<feature type="domain" description="Rhodanese" evidence="2">
    <location>
        <begin position="143"/>
        <end position="230"/>
    </location>
</feature>
<dbReference type="Gene3D" id="3.40.250.10">
    <property type="entry name" value="Rhodanese-like domain"/>
    <property type="match status" value="2"/>
</dbReference>